<dbReference type="RefSeq" id="WP_072738427.1">
    <property type="nucleotide sequence ID" value="NZ_CP048813.1"/>
</dbReference>
<dbReference type="AlphaFoldDB" id="A0A1G8J6M7"/>
<gene>
    <name evidence="1" type="ORF">SAMN05444695_10683</name>
</gene>
<evidence type="ECO:0000313" key="1">
    <source>
        <dbReference type="EMBL" id="SDI26761.1"/>
    </source>
</evidence>
<dbReference type="Proteomes" id="UP000183263">
    <property type="component" value="Unassembled WGS sequence"/>
</dbReference>
<accession>A0A1G8J6M7</accession>
<organism evidence="1 2">
    <name type="scientific">Rhodococcus triatomae</name>
    <dbReference type="NCBI Taxonomy" id="300028"/>
    <lineage>
        <taxon>Bacteria</taxon>
        <taxon>Bacillati</taxon>
        <taxon>Actinomycetota</taxon>
        <taxon>Actinomycetes</taxon>
        <taxon>Mycobacteriales</taxon>
        <taxon>Nocardiaceae</taxon>
        <taxon>Rhodococcus</taxon>
    </lineage>
</organism>
<dbReference type="EMBL" id="FNDN01000006">
    <property type="protein sequence ID" value="SDI26761.1"/>
    <property type="molecule type" value="Genomic_DNA"/>
</dbReference>
<evidence type="ECO:0008006" key="3">
    <source>
        <dbReference type="Google" id="ProtNLM"/>
    </source>
</evidence>
<keyword evidence="2" id="KW-1185">Reference proteome</keyword>
<reference evidence="1 2" key="1">
    <citation type="submission" date="2016-10" db="EMBL/GenBank/DDBJ databases">
        <authorList>
            <person name="de Groot N.N."/>
        </authorList>
    </citation>
    <scope>NUCLEOTIDE SEQUENCE [LARGE SCALE GENOMIC DNA]</scope>
    <source>
        <strain evidence="1 2">DSM 44892</strain>
    </source>
</reference>
<sequence>MTDEVLFSEPGGQWRVVAYGPIFCLVVLTAELFTGPLVHWFALLLAAVLTAGLVALQVVAARTHVSVELTRTTLRDGTEELALADIAEVLPPADPDEYELEKWETARALGELANVPRRRTAIGLRLRGGGLVRAWARDSAELRRQLDALVPVREAGA</sequence>
<dbReference type="OrthoDB" id="4773470at2"/>
<proteinExistence type="predicted"/>
<evidence type="ECO:0000313" key="2">
    <source>
        <dbReference type="Proteomes" id="UP000183263"/>
    </source>
</evidence>
<protein>
    <recommendedName>
        <fullName evidence="3">DUF3093 domain-containing protein</fullName>
    </recommendedName>
</protein>
<name>A0A1G8J6M7_9NOCA</name>